<keyword evidence="2" id="KW-0547">Nucleotide-binding</keyword>
<keyword evidence="1 5" id="KW-0436">Ligase</keyword>
<proteinExistence type="predicted"/>
<dbReference type="Proteomes" id="UP000717585">
    <property type="component" value="Unassembled WGS sequence"/>
</dbReference>
<evidence type="ECO:0000256" key="2">
    <source>
        <dbReference type="ARBA" id="ARBA00022741"/>
    </source>
</evidence>
<sequence length="637" mass="73913">MNEEDAVQAVKDEKRSKSSHLSEDVAEKPVKPSATVGPSQMKPKKRRPRPVTICLDACRYEVLRNICKERRWRVVPETDEFSVFWSDLSVAPERLLQFKPYQRANHFVGMTEISRKDGLSKSLNRIAKKWPEEYTFYPQSWTLPIDLNDFRNTHRTLVHKRRLKPVYISKPTAGCQGNGIFLFKSENDIDPSQPQVVQRYIADPHLIDGYKYDLRIYLLVTSVEPLRMFIYKKGMARFATAPYVEPKDDNIKNSFMHLTNYSLNKRNKEGFVSNQDMDHDDEGSKRSLESVWRVLKSEGADVDQIWAQIKDIFIKTVVAIQPTLAHMYRSSLPNDRSGHACFELLGMDILLDSTHTPWLIEVNHSPSFNIDSPLDSDLKHSLIRDTIELLGVTPGDKARYMAEERRRFQERMMPGYSHRDAMRRMNSDEERARIERWEEDTLPRTQYEMIFPNERTEFYEQMMVEKGYSVIPAGRRLGITHRVLKAPTEGVLERTTQQLIQDARVRAEKELSLTERFDQLSKTKHVPTRPVGLKFDNTTVFRAGKTMTAPKNFVAVEQSRNRLVERSGIRSFISRMQGTESPRVVRTEGRPRAFLPYLEANKRMCRRRTGTAAGRPFFHRSLTPSTGRGLRTQPVLS</sequence>
<comment type="caution">
    <text evidence="5">The sequence shown here is derived from an EMBL/GenBank/DDBJ whole genome shotgun (WGS) entry which is preliminary data.</text>
</comment>
<dbReference type="PANTHER" id="PTHR12241">
    <property type="entry name" value="TUBULIN POLYGLUTAMYLASE"/>
    <property type="match status" value="1"/>
</dbReference>
<evidence type="ECO:0000313" key="6">
    <source>
        <dbReference type="Proteomes" id="UP000717585"/>
    </source>
</evidence>
<evidence type="ECO:0000313" key="5">
    <source>
        <dbReference type="EMBL" id="KAG9391697.1"/>
    </source>
</evidence>
<feature type="compositionally biased region" description="Basic and acidic residues" evidence="4">
    <location>
        <begin position="10"/>
        <end position="30"/>
    </location>
</feature>
<dbReference type="PROSITE" id="PS51221">
    <property type="entry name" value="TTL"/>
    <property type="match status" value="1"/>
</dbReference>
<dbReference type="SUPFAM" id="SSF56059">
    <property type="entry name" value="Glutathione synthetase ATP-binding domain-like"/>
    <property type="match status" value="1"/>
</dbReference>
<evidence type="ECO:0000256" key="1">
    <source>
        <dbReference type="ARBA" id="ARBA00022598"/>
    </source>
</evidence>
<dbReference type="PANTHER" id="PTHR12241:SF147">
    <property type="entry name" value="TUBULIN POLYGLUTAMYLASE TTLL7"/>
    <property type="match status" value="1"/>
</dbReference>
<dbReference type="InterPro" id="IPR004344">
    <property type="entry name" value="TTL/TTLL_fam"/>
</dbReference>
<dbReference type="GO" id="GO:0036064">
    <property type="term" value="C:ciliary basal body"/>
    <property type="evidence" value="ECO:0007669"/>
    <property type="project" value="TreeGrafter"/>
</dbReference>
<feature type="region of interest" description="Disordered" evidence="4">
    <location>
        <begin position="1"/>
        <end position="48"/>
    </location>
</feature>
<evidence type="ECO:0000256" key="3">
    <source>
        <dbReference type="ARBA" id="ARBA00022840"/>
    </source>
</evidence>
<protein>
    <submittedName>
        <fullName evidence="5">Tubulin-tyrosine ligase/Tubulin polyglutamylase</fullName>
    </submittedName>
</protein>
<dbReference type="Gene3D" id="3.30.470.20">
    <property type="entry name" value="ATP-grasp fold, B domain"/>
    <property type="match status" value="1"/>
</dbReference>
<organism evidence="5 6">
    <name type="scientific">Carpediemonas membranifera</name>
    <dbReference type="NCBI Taxonomy" id="201153"/>
    <lineage>
        <taxon>Eukaryota</taxon>
        <taxon>Metamonada</taxon>
        <taxon>Carpediemonas-like organisms</taxon>
        <taxon>Carpediemonas</taxon>
    </lineage>
</organism>
<dbReference type="EMBL" id="JAHDYR010000053">
    <property type="protein sequence ID" value="KAG9391697.1"/>
    <property type="molecule type" value="Genomic_DNA"/>
</dbReference>
<gene>
    <name evidence="5" type="ORF">J8273_6473</name>
</gene>
<dbReference type="GO" id="GO:0000226">
    <property type="term" value="P:microtubule cytoskeleton organization"/>
    <property type="evidence" value="ECO:0007669"/>
    <property type="project" value="TreeGrafter"/>
</dbReference>
<reference evidence="5" key="1">
    <citation type="submission" date="2021-05" db="EMBL/GenBank/DDBJ databases">
        <title>A free-living protist that lacks canonical eukaryotic 1 DNA replication and segregation systems.</title>
        <authorList>
            <person name="Salas-Leiva D.E."/>
            <person name="Tromer E.C."/>
            <person name="Curtis B.A."/>
            <person name="Jerlstrom-Hultqvist J."/>
            <person name="Kolisko M."/>
            <person name="Yi Z."/>
            <person name="Salas-Leiva J.S."/>
            <person name="Gallot-Lavallee L."/>
            <person name="Kops G.J.P.L."/>
            <person name="Archibald J.M."/>
            <person name="Simpson A.G.B."/>
            <person name="Roger A.J."/>
        </authorList>
    </citation>
    <scope>NUCLEOTIDE SEQUENCE</scope>
    <source>
        <strain evidence="5">BICM</strain>
    </source>
</reference>
<dbReference type="GO" id="GO:0005524">
    <property type="term" value="F:ATP binding"/>
    <property type="evidence" value="ECO:0007669"/>
    <property type="project" value="UniProtKB-KW"/>
</dbReference>
<dbReference type="Pfam" id="PF03133">
    <property type="entry name" value="TTL"/>
    <property type="match status" value="1"/>
</dbReference>
<name>A0A8J6B2P4_9EUKA</name>
<evidence type="ECO:0000256" key="4">
    <source>
        <dbReference type="SAM" id="MobiDB-lite"/>
    </source>
</evidence>
<accession>A0A8J6B2P4</accession>
<dbReference type="AlphaFoldDB" id="A0A8J6B2P4"/>
<dbReference type="GO" id="GO:0015631">
    <property type="term" value="F:tubulin binding"/>
    <property type="evidence" value="ECO:0007669"/>
    <property type="project" value="TreeGrafter"/>
</dbReference>
<keyword evidence="6" id="KW-1185">Reference proteome</keyword>
<dbReference type="OrthoDB" id="202825at2759"/>
<feature type="region of interest" description="Disordered" evidence="4">
    <location>
        <begin position="615"/>
        <end position="637"/>
    </location>
</feature>
<dbReference type="GO" id="GO:0070740">
    <property type="term" value="F:tubulin-glutamic acid ligase activity"/>
    <property type="evidence" value="ECO:0007669"/>
    <property type="project" value="TreeGrafter"/>
</dbReference>
<keyword evidence="3" id="KW-0067">ATP-binding</keyword>